<accession>C2EWG7</accession>
<dbReference type="Proteomes" id="UP000004483">
    <property type="component" value="Unassembled WGS sequence"/>
</dbReference>
<organism evidence="1 2">
    <name type="scientific">Limosilactobacillus vaginalis DSM 5837 = ATCC 49540</name>
    <dbReference type="NCBI Taxonomy" id="1423814"/>
    <lineage>
        <taxon>Bacteria</taxon>
        <taxon>Bacillati</taxon>
        <taxon>Bacillota</taxon>
        <taxon>Bacilli</taxon>
        <taxon>Lactobacillales</taxon>
        <taxon>Lactobacillaceae</taxon>
        <taxon>Limosilactobacillus</taxon>
    </lineage>
</organism>
<name>C2EWG7_9LACO</name>
<proteinExistence type="predicted"/>
<protein>
    <submittedName>
        <fullName evidence="1">Uncharacterized protein</fullName>
    </submittedName>
</protein>
<comment type="caution">
    <text evidence="1">The sequence shown here is derived from an EMBL/GenBank/DDBJ whole genome shotgun (WGS) entry which is preliminary data.</text>
</comment>
<evidence type="ECO:0000313" key="1">
    <source>
        <dbReference type="EMBL" id="EEJ39750.1"/>
    </source>
</evidence>
<gene>
    <name evidence="1" type="ORF">HMPREF0549_1803</name>
</gene>
<sequence length="188" mass="20910">MAQTKENTDTQRVYTYDADKISHPLIQEEDLPKDQPLQANQTTVEPTDGANYWNGTSWVDQLVVVYEFDPTKDNVYTGTNYIPQGAVLGVNQTFTKPEDGLYQPMRFNGTVWVGTPKEEWEKAHPAPVAKPSETTLAMNALGQQLVQAKAESDKTNKSLEQKFDDLTQSVNMLGQMIAKTQAPQGGSK</sequence>
<dbReference type="PATRIC" id="fig|1423814.6.peg.863"/>
<reference evidence="1 2" key="1">
    <citation type="submission" date="2009-01" db="EMBL/GenBank/DDBJ databases">
        <authorList>
            <person name="Qin X."/>
            <person name="Bachman B."/>
            <person name="Battles P."/>
            <person name="Bell A."/>
            <person name="Bess C."/>
            <person name="Bickham C."/>
            <person name="Chaboub L."/>
            <person name="Chen D."/>
            <person name="Coyle M."/>
            <person name="Deiros D.R."/>
            <person name="Dinh H."/>
            <person name="Forbes L."/>
            <person name="Fowler G."/>
            <person name="Francisco L."/>
            <person name="Fu Q."/>
            <person name="Gubbala S."/>
            <person name="Hale W."/>
            <person name="Han Y."/>
            <person name="Hemphill L."/>
            <person name="Highlander S.K."/>
            <person name="Hirani K."/>
            <person name="Hogues M."/>
            <person name="Jackson L."/>
            <person name="Jakkamsetti A."/>
            <person name="Javaid M."/>
            <person name="Jiang H."/>
            <person name="Korchina V."/>
            <person name="Kovar C."/>
            <person name="Lara F."/>
            <person name="Lee S."/>
            <person name="Mata R."/>
            <person name="Mathew T."/>
            <person name="Moen C."/>
            <person name="Morales K."/>
            <person name="Munidasa M."/>
            <person name="Nazareth L."/>
            <person name="Ngo R."/>
            <person name="Nguyen L."/>
            <person name="Okwuonu G."/>
            <person name="Ongeri F."/>
            <person name="Patil S."/>
            <person name="Petrosino J."/>
            <person name="Pham C."/>
            <person name="Pham P."/>
            <person name="Pu L.-L."/>
            <person name="Puazo M."/>
            <person name="Raj R."/>
            <person name="Reid J."/>
            <person name="Rouhana J."/>
            <person name="Saada N."/>
            <person name="Shang Y."/>
            <person name="Simmons D."/>
            <person name="Thornton R."/>
            <person name="Warren J."/>
            <person name="Weissenberger G."/>
            <person name="Zhang J."/>
            <person name="Zhang L."/>
            <person name="Zhou C."/>
            <person name="Zhu D."/>
            <person name="Muzny D."/>
            <person name="Worley K."/>
            <person name="Gibbs R."/>
        </authorList>
    </citation>
    <scope>NUCLEOTIDE SEQUENCE [LARGE SCALE GENOMIC DNA]</scope>
    <source>
        <strain evidence="1 2">ATCC 49540</strain>
    </source>
</reference>
<dbReference type="HOGENOM" id="CLU_1439451_0_0_9"/>
<dbReference type="eggNOG" id="ENOG5030AT2">
    <property type="taxonomic scope" value="Bacteria"/>
</dbReference>
<dbReference type="OrthoDB" id="2325830at2"/>
<evidence type="ECO:0000313" key="2">
    <source>
        <dbReference type="Proteomes" id="UP000004483"/>
    </source>
</evidence>
<dbReference type="RefSeq" id="WP_003717423.1">
    <property type="nucleotide sequence ID" value="NZ_AZGL01000003.1"/>
</dbReference>
<dbReference type="STRING" id="1423814.HMPREF0549_1803"/>
<dbReference type="AlphaFoldDB" id="C2EWG7"/>
<dbReference type="EMBL" id="ACGV01000194">
    <property type="protein sequence ID" value="EEJ39750.1"/>
    <property type="molecule type" value="Genomic_DNA"/>
</dbReference>